<reference evidence="7" key="1">
    <citation type="submission" date="2022-10" db="EMBL/GenBank/DDBJ databases">
        <title>Genome assembly of Pristionchus species.</title>
        <authorList>
            <person name="Yoshida K."/>
            <person name="Sommer R.J."/>
        </authorList>
    </citation>
    <scope>NUCLEOTIDE SEQUENCE [LARGE SCALE GENOMIC DNA]</scope>
    <source>
        <strain evidence="7">RS5460</strain>
    </source>
</reference>
<dbReference type="Pfam" id="PF13086">
    <property type="entry name" value="AAA_11"/>
    <property type="match status" value="1"/>
</dbReference>
<dbReference type="InterPro" id="IPR041677">
    <property type="entry name" value="DNA2/NAM7_AAA_11"/>
</dbReference>
<evidence type="ECO:0000313" key="6">
    <source>
        <dbReference type="EMBL" id="GMR49389.1"/>
    </source>
</evidence>
<dbReference type="SUPFAM" id="SSF52540">
    <property type="entry name" value="P-loop containing nucleoside triphosphate hydrolases"/>
    <property type="match status" value="1"/>
</dbReference>
<gene>
    <name evidence="6" type="ORF">PMAYCL1PPCAC_19584</name>
</gene>
<name>A0AAN5CS60_9BILA</name>
<dbReference type="InterPro" id="IPR050534">
    <property type="entry name" value="Coronavir_polyprotein_1ab"/>
</dbReference>
<keyword evidence="7" id="KW-1185">Reference proteome</keyword>
<dbReference type="EMBL" id="BTRK01000004">
    <property type="protein sequence ID" value="GMR49389.1"/>
    <property type="molecule type" value="Genomic_DNA"/>
</dbReference>
<keyword evidence="4" id="KW-0067">ATP-binding</keyword>
<sequence>SSVQLLLSVQNVAVDNMGAALKKMHYGGGTVYNMKSNKKLSAQNPAPFDFFDQMSEQKLSMWRNGEQPMERTVVKARNRRVEVVEFATYEESLNFHRREFEKTVYPRIILSTVEMALQKMYTPSKLCSDLASVTRVIVDEASLLTEAALYAIIRRFPSARIVLIGDDNQLPPFMYDGKILGHEMAGRPALSVAMKTGKVPVVELNEVYRAPPSLVAPYNRLAYG</sequence>
<proteinExistence type="predicted"/>
<dbReference type="Proteomes" id="UP001328107">
    <property type="component" value="Unassembled WGS sequence"/>
</dbReference>
<comment type="caution">
    <text evidence="6">The sequence shown here is derived from an EMBL/GenBank/DDBJ whole genome shotgun (WGS) entry which is preliminary data.</text>
</comment>
<dbReference type="PANTHER" id="PTHR43788:SF16">
    <property type="entry name" value="HELICASE WITH ZINC FINGER 2"/>
    <property type="match status" value="1"/>
</dbReference>
<dbReference type="Gene3D" id="3.40.50.300">
    <property type="entry name" value="P-loop containing nucleotide triphosphate hydrolases"/>
    <property type="match status" value="1"/>
</dbReference>
<dbReference type="GO" id="GO:0043139">
    <property type="term" value="F:5'-3' DNA helicase activity"/>
    <property type="evidence" value="ECO:0007669"/>
    <property type="project" value="TreeGrafter"/>
</dbReference>
<dbReference type="GO" id="GO:0016787">
    <property type="term" value="F:hydrolase activity"/>
    <property type="evidence" value="ECO:0007669"/>
    <property type="project" value="UniProtKB-KW"/>
</dbReference>
<dbReference type="InterPro" id="IPR027417">
    <property type="entry name" value="P-loop_NTPase"/>
</dbReference>
<evidence type="ECO:0000256" key="1">
    <source>
        <dbReference type="ARBA" id="ARBA00022741"/>
    </source>
</evidence>
<protein>
    <recommendedName>
        <fullName evidence="5">DNA2/NAM7 helicase helicase domain-containing protein</fullName>
    </recommendedName>
</protein>
<evidence type="ECO:0000259" key="5">
    <source>
        <dbReference type="Pfam" id="PF13086"/>
    </source>
</evidence>
<keyword evidence="1" id="KW-0547">Nucleotide-binding</keyword>
<dbReference type="AlphaFoldDB" id="A0AAN5CS60"/>
<dbReference type="GO" id="GO:0005524">
    <property type="term" value="F:ATP binding"/>
    <property type="evidence" value="ECO:0007669"/>
    <property type="project" value="UniProtKB-KW"/>
</dbReference>
<dbReference type="PANTHER" id="PTHR43788">
    <property type="entry name" value="DNA2/NAM7 HELICASE FAMILY MEMBER"/>
    <property type="match status" value="1"/>
</dbReference>
<feature type="non-terminal residue" evidence="6">
    <location>
        <position position="1"/>
    </location>
</feature>
<evidence type="ECO:0000313" key="7">
    <source>
        <dbReference type="Proteomes" id="UP001328107"/>
    </source>
</evidence>
<accession>A0AAN5CS60</accession>
<keyword evidence="2" id="KW-0378">Hydrolase</keyword>
<feature type="domain" description="DNA2/NAM7 helicase helicase" evidence="5">
    <location>
        <begin position="107"/>
        <end position="174"/>
    </location>
</feature>
<organism evidence="6 7">
    <name type="scientific">Pristionchus mayeri</name>
    <dbReference type="NCBI Taxonomy" id="1317129"/>
    <lineage>
        <taxon>Eukaryota</taxon>
        <taxon>Metazoa</taxon>
        <taxon>Ecdysozoa</taxon>
        <taxon>Nematoda</taxon>
        <taxon>Chromadorea</taxon>
        <taxon>Rhabditida</taxon>
        <taxon>Rhabditina</taxon>
        <taxon>Diplogasteromorpha</taxon>
        <taxon>Diplogasteroidea</taxon>
        <taxon>Neodiplogasteridae</taxon>
        <taxon>Pristionchus</taxon>
    </lineage>
</organism>
<evidence type="ECO:0000256" key="2">
    <source>
        <dbReference type="ARBA" id="ARBA00022801"/>
    </source>
</evidence>
<keyword evidence="3" id="KW-0347">Helicase</keyword>
<feature type="non-terminal residue" evidence="6">
    <location>
        <position position="224"/>
    </location>
</feature>
<evidence type="ECO:0000256" key="3">
    <source>
        <dbReference type="ARBA" id="ARBA00022806"/>
    </source>
</evidence>
<evidence type="ECO:0000256" key="4">
    <source>
        <dbReference type="ARBA" id="ARBA00022840"/>
    </source>
</evidence>